<sequence>MTYVKLLGRRSEILKRNIGNLISKDNQYGLSDQENMFFKNMIKELHQNEYELNSSRRD</sequence>
<accession>A0ABS4IUW4</accession>
<protein>
    <recommendedName>
        <fullName evidence="3">Fur-regulated basic protein FbpA</fullName>
    </recommendedName>
</protein>
<evidence type="ECO:0000313" key="2">
    <source>
        <dbReference type="Proteomes" id="UP001519287"/>
    </source>
</evidence>
<organism evidence="1 2">
    <name type="scientific">Paenibacillus eucommiae</name>
    <dbReference type="NCBI Taxonomy" id="1355755"/>
    <lineage>
        <taxon>Bacteria</taxon>
        <taxon>Bacillati</taxon>
        <taxon>Bacillota</taxon>
        <taxon>Bacilli</taxon>
        <taxon>Bacillales</taxon>
        <taxon>Paenibacillaceae</taxon>
        <taxon>Paenibacillus</taxon>
    </lineage>
</organism>
<dbReference type="RefSeq" id="WP_209971403.1">
    <property type="nucleotide sequence ID" value="NZ_JAGGLB010000005.1"/>
</dbReference>
<comment type="caution">
    <text evidence="1">The sequence shown here is derived from an EMBL/GenBank/DDBJ whole genome shotgun (WGS) entry which is preliminary data.</text>
</comment>
<keyword evidence="2" id="KW-1185">Reference proteome</keyword>
<name>A0ABS4IUW4_9BACL</name>
<dbReference type="EMBL" id="JAGGLB010000005">
    <property type="protein sequence ID" value="MBP1990656.1"/>
    <property type="molecule type" value="Genomic_DNA"/>
</dbReference>
<reference evidence="1 2" key="1">
    <citation type="submission" date="2021-03" db="EMBL/GenBank/DDBJ databases">
        <title>Genomic Encyclopedia of Type Strains, Phase IV (KMG-IV): sequencing the most valuable type-strain genomes for metagenomic binning, comparative biology and taxonomic classification.</title>
        <authorList>
            <person name="Goeker M."/>
        </authorList>
    </citation>
    <scope>NUCLEOTIDE SEQUENCE [LARGE SCALE GENOMIC DNA]</scope>
    <source>
        <strain evidence="1 2">DSM 26048</strain>
    </source>
</reference>
<gene>
    <name evidence="1" type="ORF">J2Z66_002262</name>
</gene>
<dbReference type="Proteomes" id="UP001519287">
    <property type="component" value="Unassembled WGS sequence"/>
</dbReference>
<evidence type="ECO:0000313" key="1">
    <source>
        <dbReference type="EMBL" id="MBP1990656.1"/>
    </source>
</evidence>
<proteinExistence type="predicted"/>
<evidence type="ECO:0008006" key="3">
    <source>
        <dbReference type="Google" id="ProtNLM"/>
    </source>
</evidence>